<evidence type="ECO:0000256" key="1">
    <source>
        <dbReference type="HAMAP-Rule" id="MF_02238"/>
    </source>
</evidence>
<feature type="domain" description="VOC" evidence="2">
    <location>
        <begin position="434"/>
        <end position="584"/>
    </location>
</feature>
<dbReference type="GO" id="GO:0046565">
    <property type="term" value="F:3-dehydroshikimate dehydratase activity"/>
    <property type="evidence" value="ECO:0007669"/>
    <property type="project" value="UniProtKB-UniRule"/>
</dbReference>
<dbReference type="InterPro" id="IPR029068">
    <property type="entry name" value="Glyas_Bleomycin-R_OHBP_Dase"/>
</dbReference>
<feature type="binding site" evidence="1">
    <location>
        <position position="197"/>
    </location>
    <ligand>
        <name>a divalent metal cation</name>
        <dbReference type="ChEBI" id="CHEBI:60240"/>
        <note>catalytic</note>
    </ligand>
</feature>
<reference evidence="3" key="2">
    <citation type="submission" date="2020-09" db="EMBL/GenBank/DDBJ databases">
        <authorList>
            <person name="Sun Q."/>
            <person name="Zhou Y."/>
        </authorList>
    </citation>
    <scope>NUCLEOTIDE SEQUENCE</scope>
    <source>
        <strain evidence="3">CGMCC 1.15330</strain>
    </source>
</reference>
<dbReference type="GO" id="GO:0051213">
    <property type="term" value="F:dioxygenase activity"/>
    <property type="evidence" value="ECO:0007669"/>
    <property type="project" value="UniProtKB-KW"/>
</dbReference>
<dbReference type="EMBL" id="BMIH01000001">
    <property type="protein sequence ID" value="GGB23050.1"/>
    <property type="molecule type" value="Genomic_DNA"/>
</dbReference>
<keyword evidence="1" id="KW-0479">Metal-binding</keyword>
<comment type="cofactor">
    <cofactor evidence="1">
        <name>a divalent metal cation</name>
        <dbReference type="ChEBI" id="CHEBI:60240"/>
    </cofactor>
</comment>
<keyword evidence="4" id="KW-1185">Reference proteome</keyword>
<feature type="binding site" evidence="1">
    <location>
        <position position="140"/>
    </location>
    <ligand>
        <name>a divalent metal cation</name>
        <dbReference type="ChEBI" id="CHEBI:60240"/>
        <note>catalytic</note>
    </ligand>
</feature>
<keyword evidence="1" id="KW-0456">Lyase</keyword>
<dbReference type="InterPro" id="IPR036237">
    <property type="entry name" value="Xyl_isomerase-like_sf"/>
</dbReference>
<proteinExistence type="inferred from homology"/>
<dbReference type="PANTHER" id="PTHR12110:SF21">
    <property type="entry name" value="XYLOSE ISOMERASE-LIKE TIM BARREL DOMAIN-CONTAINING PROTEIN"/>
    <property type="match status" value="1"/>
</dbReference>
<comment type="caution">
    <text evidence="3">The sequence shown here is derived from an EMBL/GenBank/DDBJ whole genome shotgun (WGS) entry which is preliminary data.</text>
</comment>
<comment type="pathway">
    <text evidence="1">Aromatic compound metabolism; 3,4-dihydroxybenzoate biosynthesis.</text>
</comment>
<dbReference type="InterPro" id="IPR043700">
    <property type="entry name" value="DSD"/>
</dbReference>
<dbReference type="HAMAP" id="MF_02238">
    <property type="entry name" value="DSD"/>
    <property type="match status" value="1"/>
</dbReference>
<dbReference type="InterPro" id="IPR050312">
    <property type="entry name" value="IolE/XylAMocC-like"/>
</dbReference>
<evidence type="ECO:0000313" key="3">
    <source>
        <dbReference type="EMBL" id="GGB23050.1"/>
    </source>
</evidence>
<name>A0A916T0G7_9SPHN</name>
<dbReference type="Gene3D" id="3.10.180.10">
    <property type="entry name" value="2,3-Dihydroxybiphenyl 1,2-Dioxygenase, domain 1"/>
    <property type="match status" value="2"/>
</dbReference>
<comment type="catalytic activity">
    <reaction evidence="1">
        <text>3-dehydroshikimate = 3,4-dihydroxybenzoate + H2O</text>
        <dbReference type="Rhea" id="RHEA:24848"/>
        <dbReference type="ChEBI" id="CHEBI:15377"/>
        <dbReference type="ChEBI" id="CHEBI:16630"/>
        <dbReference type="ChEBI" id="CHEBI:36241"/>
        <dbReference type="EC" id="4.2.1.118"/>
    </reaction>
</comment>
<dbReference type="InterPro" id="IPR037523">
    <property type="entry name" value="VOC_core"/>
</dbReference>
<gene>
    <name evidence="3" type="ORF">GCM10011380_10900</name>
</gene>
<dbReference type="Pfam" id="PF14696">
    <property type="entry name" value="Glyoxalase_5"/>
    <property type="match status" value="1"/>
</dbReference>
<dbReference type="InterPro" id="IPR013022">
    <property type="entry name" value="Xyl_isomerase-like_TIM-brl"/>
</dbReference>
<feature type="binding site" evidence="1">
    <location>
        <position position="515"/>
    </location>
    <ligand>
        <name>Mg(2+)</name>
        <dbReference type="ChEBI" id="CHEBI:18420"/>
    </ligand>
</feature>
<organism evidence="3 4">
    <name type="scientific">Sphingomonas metalli</name>
    <dbReference type="NCBI Taxonomy" id="1779358"/>
    <lineage>
        <taxon>Bacteria</taxon>
        <taxon>Pseudomonadati</taxon>
        <taxon>Pseudomonadota</taxon>
        <taxon>Alphaproteobacteria</taxon>
        <taxon>Sphingomonadales</taxon>
        <taxon>Sphingomonadaceae</taxon>
        <taxon>Sphingomonas</taxon>
    </lineage>
</organism>
<evidence type="ECO:0000313" key="4">
    <source>
        <dbReference type="Proteomes" id="UP000623067"/>
    </source>
</evidence>
<dbReference type="Gene3D" id="3.20.20.150">
    <property type="entry name" value="Divalent-metal-dependent TIM barrel enzymes"/>
    <property type="match status" value="1"/>
</dbReference>
<feature type="binding site" evidence="1">
    <location>
        <position position="437"/>
    </location>
    <ligand>
        <name>Mg(2+)</name>
        <dbReference type="ChEBI" id="CHEBI:18420"/>
    </ligand>
</feature>
<dbReference type="RefSeq" id="WP_188657646.1">
    <property type="nucleotide sequence ID" value="NZ_BMIH01000001.1"/>
</dbReference>
<comment type="function">
    <text evidence="1">Catalyzes the conversion of 3-dehydroshikimate to protocatechuate (3,4-dihydroxybenzoate), a common intermediate of quinate and shikimate degradation pathways.</text>
</comment>
<keyword evidence="3" id="KW-0223">Dioxygenase</keyword>
<dbReference type="Pfam" id="PF01261">
    <property type="entry name" value="AP_endonuc_2"/>
    <property type="match status" value="1"/>
</dbReference>
<dbReference type="PROSITE" id="PS51819">
    <property type="entry name" value="VOC"/>
    <property type="match status" value="1"/>
</dbReference>
<dbReference type="GO" id="GO:0046872">
    <property type="term" value="F:metal ion binding"/>
    <property type="evidence" value="ECO:0007669"/>
    <property type="project" value="UniProtKB-UniRule"/>
</dbReference>
<feature type="binding site" evidence="1">
    <location>
        <position position="171"/>
    </location>
    <ligand>
        <name>a divalent metal cation</name>
        <dbReference type="ChEBI" id="CHEBI:60240"/>
        <note>catalytic</note>
    </ligand>
</feature>
<accession>A0A916T0G7</accession>
<sequence length="625" mass="68407">MTPTPASPNAIATVSISGTLEDKLRAAAAAGFRAVEIFDTDFVASALSAEEVKALLDQLGLTCVLYQPLRDFEGMPEPYRTRAFARARQKFAVMRTLGCDRLLLCSNCAPQSLGDRERIVADLRDLGDLAADHGVTVGYEALAWGRHVDDHRTVWDIVQAVDHPHIGILLDSFHSLSRRIPSESIRAIDPAKLVFVQLADAPLLDMDYLYWSRHFRNLPGQGGLDLTGYVAEILRIGYDGPLSLEIFNDRFRANSAEMVARDGLRALDALRDAAARKLGRTPAMPARATIERVEFVEFAVADADRADLAAMLGSAGFDRIGTHRSKRVELWRAGAANFVLNFEPDGFAEAYRVTHGTAICAIGLVVTDGPATIARARALGMAEHPSDMPAMPALRGVAGSLVYVIDAEAATTLWQDEFVIDPGAPGGAPLAVTAIDHLAATVTNDEFLSWQLYWRALFDVEVQTPQDVIDPNGLVQSQAIRGRNGTFRITLNSTDARNALSARFLDQSFGAGFQHIALAVADMDEAAAVLAKRGLEPLPIPANYHDDVSARFGLSPDEDARARRYGILIDEEGPGRRYRQLYSRAFLRTFFFEYVERRGYDGYGAPNATIRLTAQNRFRPAPPPD</sequence>
<reference evidence="3" key="1">
    <citation type="journal article" date="2014" name="Int. J. Syst. Evol. Microbiol.">
        <title>Complete genome sequence of Corynebacterium casei LMG S-19264T (=DSM 44701T), isolated from a smear-ripened cheese.</title>
        <authorList>
            <consortium name="US DOE Joint Genome Institute (JGI-PGF)"/>
            <person name="Walter F."/>
            <person name="Albersmeier A."/>
            <person name="Kalinowski J."/>
            <person name="Ruckert C."/>
        </authorList>
    </citation>
    <scope>NUCLEOTIDE SEQUENCE</scope>
    <source>
        <strain evidence="3">CGMCC 1.15330</strain>
    </source>
</reference>
<protein>
    <recommendedName>
        <fullName evidence="1">3-dehydroshikimate dehydratase</fullName>
        <shortName evidence="1">DSD</shortName>
        <ecNumber evidence="1">4.2.1.118</ecNumber>
    </recommendedName>
</protein>
<dbReference type="SUPFAM" id="SSF51658">
    <property type="entry name" value="Xylose isomerase-like"/>
    <property type="match status" value="1"/>
</dbReference>
<dbReference type="AlphaFoldDB" id="A0A916T0G7"/>
<dbReference type="EC" id="4.2.1.118" evidence="1"/>
<evidence type="ECO:0000259" key="2">
    <source>
        <dbReference type="PROSITE" id="PS51819"/>
    </source>
</evidence>
<dbReference type="PANTHER" id="PTHR12110">
    <property type="entry name" value="HYDROXYPYRUVATE ISOMERASE"/>
    <property type="match status" value="1"/>
</dbReference>
<dbReference type="SUPFAM" id="SSF54593">
    <property type="entry name" value="Glyoxalase/Bleomycin resistance protein/Dihydroxybiphenyl dioxygenase"/>
    <property type="match status" value="1"/>
</dbReference>
<feature type="binding site" evidence="1">
    <location>
        <position position="593"/>
    </location>
    <ligand>
        <name>Mg(2+)</name>
        <dbReference type="ChEBI" id="CHEBI:18420"/>
    </ligand>
</feature>
<keyword evidence="3" id="KW-0560">Oxidoreductase</keyword>
<comment type="similarity">
    <text evidence="1">Belongs to the bacterial two-domain DSD family.</text>
</comment>
<dbReference type="Proteomes" id="UP000623067">
    <property type="component" value="Unassembled WGS sequence"/>
</dbReference>
<dbReference type="GO" id="GO:0046279">
    <property type="term" value="P:3,4-dihydroxybenzoate biosynthetic process"/>
    <property type="evidence" value="ECO:0007669"/>
    <property type="project" value="UniProtKB-UniRule"/>
</dbReference>
<feature type="binding site" evidence="1">
    <location>
        <position position="245"/>
    </location>
    <ligand>
        <name>a divalent metal cation</name>
        <dbReference type="ChEBI" id="CHEBI:60240"/>
        <note>catalytic</note>
    </ligand>
</feature>